<dbReference type="EMBL" id="ML977351">
    <property type="protein sequence ID" value="KAF2107840.1"/>
    <property type="molecule type" value="Genomic_DNA"/>
</dbReference>
<feature type="transmembrane region" description="Helical" evidence="2">
    <location>
        <begin position="79"/>
        <end position="100"/>
    </location>
</feature>
<dbReference type="Proteomes" id="UP000799770">
    <property type="component" value="Unassembled WGS sequence"/>
</dbReference>
<sequence length="353" mass="39803">MPKPTKRATKALPGPSIPQPFSPAPAELSKLLSTFSKDSVYITHVDNHPAWFKRRIFLVPVGLNVSIALFLLWRAYTQFPFYILVVMSLLGNANETTIVYATSTWSALIKKVAWRGIVFLFDWLLYSIVGPWPWTFFFESPGNPVSWRLSTGFRDEEVYVRASRGWGSKDLLGAAEGSTGKAGGDSPFFKTRILPAVDTRRLREKTGYMLMDKDWDLEFAAMVTATGLVDKKEVDIDLLRKSVFVWVGGENSGQWAIWDCYRLDEGSETEARKKILLFKSKLEQMGKESLFFKWVELVQYESNAPGGFTQERQIATAEKAKKLFEEQGIDFDTFLNDIGGLDGMPGMEDAAPS</sequence>
<evidence type="ECO:0000313" key="4">
    <source>
        <dbReference type="Proteomes" id="UP000799770"/>
    </source>
</evidence>
<accession>A0A6A5YLJ0</accession>
<dbReference type="OrthoDB" id="5421757at2759"/>
<protein>
    <submittedName>
        <fullName evidence="3">Uncharacterized protein</fullName>
    </submittedName>
</protein>
<proteinExistence type="predicted"/>
<keyword evidence="2" id="KW-1133">Transmembrane helix</keyword>
<feature type="transmembrane region" description="Helical" evidence="2">
    <location>
        <begin position="56"/>
        <end position="73"/>
    </location>
</feature>
<feature type="region of interest" description="Disordered" evidence="1">
    <location>
        <begin position="1"/>
        <end position="22"/>
    </location>
</feature>
<name>A0A6A5YLJ0_9PLEO</name>
<reference evidence="3" key="1">
    <citation type="journal article" date="2020" name="Stud. Mycol.">
        <title>101 Dothideomycetes genomes: a test case for predicting lifestyles and emergence of pathogens.</title>
        <authorList>
            <person name="Haridas S."/>
            <person name="Albert R."/>
            <person name="Binder M."/>
            <person name="Bloem J."/>
            <person name="Labutti K."/>
            <person name="Salamov A."/>
            <person name="Andreopoulos B."/>
            <person name="Baker S."/>
            <person name="Barry K."/>
            <person name="Bills G."/>
            <person name="Bluhm B."/>
            <person name="Cannon C."/>
            <person name="Castanera R."/>
            <person name="Culley D."/>
            <person name="Daum C."/>
            <person name="Ezra D."/>
            <person name="Gonzalez J."/>
            <person name="Henrissat B."/>
            <person name="Kuo A."/>
            <person name="Liang C."/>
            <person name="Lipzen A."/>
            <person name="Lutzoni F."/>
            <person name="Magnuson J."/>
            <person name="Mondo S."/>
            <person name="Nolan M."/>
            <person name="Ohm R."/>
            <person name="Pangilinan J."/>
            <person name="Park H.-J."/>
            <person name="Ramirez L."/>
            <person name="Alfaro M."/>
            <person name="Sun H."/>
            <person name="Tritt A."/>
            <person name="Yoshinaga Y."/>
            <person name="Zwiers L.-H."/>
            <person name="Turgeon B."/>
            <person name="Goodwin S."/>
            <person name="Spatafora J."/>
            <person name="Crous P."/>
            <person name="Grigoriev I."/>
        </authorList>
    </citation>
    <scope>NUCLEOTIDE SEQUENCE</scope>
    <source>
        <strain evidence="3">CBS 627.86</strain>
    </source>
</reference>
<evidence type="ECO:0000313" key="3">
    <source>
        <dbReference type="EMBL" id="KAF2107840.1"/>
    </source>
</evidence>
<keyword evidence="2" id="KW-0812">Transmembrane</keyword>
<evidence type="ECO:0000256" key="2">
    <source>
        <dbReference type="SAM" id="Phobius"/>
    </source>
</evidence>
<organism evidence="3 4">
    <name type="scientific">Lophiotrema nucula</name>
    <dbReference type="NCBI Taxonomy" id="690887"/>
    <lineage>
        <taxon>Eukaryota</taxon>
        <taxon>Fungi</taxon>
        <taxon>Dikarya</taxon>
        <taxon>Ascomycota</taxon>
        <taxon>Pezizomycotina</taxon>
        <taxon>Dothideomycetes</taxon>
        <taxon>Pleosporomycetidae</taxon>
        <taxon>Pleosporales</taxon>
        <taxon>Lophiotremataceae</taxon>
        <taxon>Lophiotrema</taxon>
    </lineage>
</organism>
<feature type="transmembrane region" description="Helical" evidence="2">
    <location>
        <begin position="112"/>
        <end position="134"/>
    </location>
</feature>
<dbReference type="AlphaFoldDB" id="A0A6A5YLJ0"/>
<keyword evidence="4" id="KW-1185">Reference proteome</keyword>
<evidence type="ECO:0000256" key="1">
    <source>
        <dbReference type="SAM" id="MobiDB-lite"/>
    </source>
</evidence>
<gene>
    <name evidence="3" type="ORF">BDV96DRAFT_505501</name>
</gene>
<keyword evidence="2" id="KW-0472">Membrane</keyword>